<name>A0A9Q1CMZ2_HOLLE</name>
<proteinExistence type="inferred from homology"/>
<gene>
    <name evidence="2" type="ORF">HOLleu_06692</name>
</gene>
<dbReference type="Proteomes" id="UP001152320">
    <property type="component" value="Chromosome 2"/>
</dbReference>
<comment type="caution">
    <text evidence="2">The sequence shown here is derived from an EMBL/GenBank/DDBJ whole genome shotgun (WGS) entry which is preliminary data.</text>
</comment>
<dbReference type="EMBL" id="JAIZAY010000002">
    <property type="protein sequence ID" value="KAJ8047645.1"/>
    <property type="molecule type" value="Genomic_DNA"/>
</dbReference>
<keyword evidence="3" id="KW-1185">Reference proteome</keyword>
<evidence type="ECO:0000313" key="2">
    <source>
        <dbReference type="EMBL" id="KAJ8047645.1"/>
    </source>
</evidence>
<dbReference type="Pfam" id="PF14976">
    <property type="entry name" value="YPEH2ZP"/>
    <property type="match status" value="1"/>
</dbReference>
<dbReference type="OrthoDB" id="2526683at2759"/>
<evidence type="ECO:0000313" key="3">
    <source>
        <dbReference type="Proteomes" id="UP001152320"/>
    </source>
</evidence>
<protein>
    <submittedName>
        <fullName evidence="2">Protein FAM72A</fullName>
    </submittedName>
</protein>
<reference evidence="2" key="1">
    <citation type="submission" date="2021-10" db="EMBL/GenBank/DDBJ databases">
        <title>Tropical sea cucumber genome reveals ecological adaptation and Cuvierian tubules defense mechanism.</title>
        <authorList>
            <person name="Chen T."/>
        </authorList>
    </citation>
    <scope>NUCLEOTIDE SEQUENCE</scope>
    <source>
        <strain evidence="2">Nanhai2018</strain>
        <tissue evidence="2">Muscle</tissue>
    </source>
</reference>
<dbReference type="PANTHER" id="PTHR31841">
    <property type="entry name" value="PROTEIN FAM72A-RELATED"/>
    <property type="match status" value="1"/>
</dbReference>
<dbReference type="PANTHER" id="PTHR31841:SF1">
    <property type="entry name" value="PROTEIN FAM72A-RELATED"/>
    <property type="match status" value="1"/>
</dbReference>
<accession>A0A9Q1CMZ2</accession>
<sequence length="151" mass="16814">MHPGFGKKTVLKVRCRFCQSIVCNRGMKAVLLADTKQELFSTDAPVQMKVGSLGRTYSTNQCQCRICDIACKQCGNVVGYHVEVPCITCLQSCHNGHMWIFNSDAIATEEIVDKSGRNVLKWDQIAASPCEEETESLDSSLDDLTDLECFR</sequence>
<dbReference type="GO" id="GO:0005829">
    <property type="term" value="C:cytosol"/>
    <property type="evidence" value="ECO:0007669"/>
    <property type="project" value="UniProtKB-ARBA"/>
</dbReference>
<comment type="similarity">
    <text evidence="1">Belongs to the FAM72 family.</text>
</comment>
<dbReference type="InterPro" id="IPR026768">
    <property type="entry name" value="YPEH2ZP"/>
</dbReference>
<evidence type="ECO:0000256" key="1">
    <source>
        <dbReference type="ARBA" id="ARBA00006888"/>
    </source>
</evidence>
<organism evidence="2 3">
    <name type="scientific">Holothuria leucospilota</name>
    <name type="common">Black long sea cucumber</name>
    <name type="synonym">Mertensiothuria leucospilota</name>
    <dbReference type="NCBI Taxonomy" id="206669"/>
    <lineage>
        <taxon>Eukaryota</taxon>
        <taxon>Metazoa</taxon>
        <taxon>Echinodermata</taxon>
        <taxon>Eleutherozoa</taxon>
        <taxon>Echinozoa</taxon>
        <taxon>Holothuroidea</taxon>
        <taxon>Aspidochirotacea</taxon>
        <taxon>Aspidochirotida</taxon>
        <taxon>Holothuriidae</taxon>
        <taxon>Holothuria</taxon>
    </lineage>
</organism>
<dbReference type="AlphaFoldDB" id="A0A9Q1CMZ2"/>